<dbReference type="RefSeq" id="WP_024988848.1">
    <property type="nucleotide sequence ID" value="NZ_CASUKT010000193.1"/>
</dbReference>
<reference evidence="2 3" key="1">
    <citation type="submission" date="2019-03" db="EMBL/GenBank/DDBJ databases">
        <title>Diversity of the mouse oral microbiome.</title>
        <authorList>
            <person name="Joseph S."/>
            <person name="Aduse-Opoku J."/>
            <person name="Curtis M."/>
            <person name="Wade W."/>
            <person name="Hashim A."/>
        </authorList>
    </citation>
    <scope>NUCLEOTIDE SEQUENCE [LARGE SCALE GENOMIC DNA]</scope>
    <source>
        <strain evidence="2 3">P2318</strain>
    </source>
</reference>
<name>A0A7K3MNM1_9BACE</name>
<dbReference type="OrthoDB" id="3193769at2"/>
<dbReference type="Proteomes" id="UP000298073">
    <property type="component" value="Unassembled WGS sequence"/>
</dbReference>
<dbReference type="InterPro" id="IPR036397">
    <property type="entry name" value="RNaseH_sf"/>
</dbReference>
<dbReference type="AlphaFoldDB" id="A0A7K3MNM1"/>
<evidence type="ECO:0000313" key="3">
    <source>
        <dbReference type="Proteomes" id="UP000298073"/>
    </source>
</evidence>
<dbReference type="EMBL" id="SPPV01000108">
    <property type="protein sequence ID" value="TFU44709.1"/>
    <property type="molecule type" value="Genomic_DNA"/>
</dbReference>
<evidence type="ECO:0000256" key="1">
    <source>
        <dbReference type="ARBA" id="ARBA00009277"/>
    </source>
</evidence>
<proteinExistence type="inferred from homology"/>
<organism evidence="2 3">
    <name type="scientific">Bacteroides acidifaciens</name>
    <dbReference type="NCBI Taxonomy" id="85831"/>
    <lineage>
        <taxon>Bacteria</taxon>
        <taxon>Pseudomonadati</taxon>
        <taxon>Bacteroidota</taxon>
        <taxon>Bacteroidia</taxon>
        <taxon>Bacteroidales</taxon>
        <taxon>Bacteroidaceae</taxon>
        <taxon>Bacteroides</taxon>
    </lineage>
</organism>
<comment type="caution">
    <text evidence="2">The sequence shown here is derived from an EMBL/GenBank/DDBJ whole genome shotgun (WGS) entry which is preliminary data.</text>
</comment>
<dbReference type="NCBIfam" id="NF033546">
    <property type="entry name" value="transpos_IS21"/>
    <property type="match status" value="1"/>
</dbReference>
<dbReference type="InterPro" id="IPR012337">
    <property type="entry name" value="RNaseH-like_sf"/>
</dbReference>
<dbReference type="PROSITE" id="PS50994">
    <property type="entry name" value="INTEGRASE"/>
    <property type="match status" value="1"/>
</dbReference>
<dbReference type="GO" id="GO:0003676">
    <property type="term" value="F:nucleic acid binding"/>
    <property type="evidence" value="ECO:0007669"/>
    <property type="project" value="InterPro"/>
</dbReference>
<evidence type="ECO:0000313" key="2">
    <source>
        <dbReference type="EMBL" id="TFU44709.1"/>
    </source>
</evidence>
<sequence>MANRTLNMVKLKRAFQMLSASTPQREICAQLHIGRGVLNRYKKLADEAKVDYGTIGRMSEGQIHSLLQSPPTPKPSEQKNELKELLPDYAEDLARHRHLTIQLLHEEYLKEHPNGYAYTQLKKHIRDYQYANNLSYHNTYISGCEMQIDFAGDKLYVTDRKSQEHIPVVVLCCMLPFSGMGYAKAMYHASMEYFFSGLSDAITYFGGCPEVCKSDNMTQWMKKSDRYEPTFNNAALEWSSYYNTTLEACRVRKPRDKGPVEGIVYKFYQFIYAAIRHEVFHSLDELNSRIFELTDKFNDRPSRTTGKSRRSVFEAEEQGCLGPLPITPFRFRYRKEVKLTGDYHVTVGRLEERHLYSVPYIYVGQRVTVVWDTETVEVYLNTQRIALHKRSFIAGRSTEDAHMPENHLEYQHSKGRNAAFYLEEAEVIGMYTLKAVEKVLASPKYVSHAYRSCEGILSLRKKYGKERLENACKRVSESGTVTYSMLKNILQNNLDKAENRPNVCCIPTNEYVRGAEAFSNI</sequence>
<protein>
    <submittedName>
        <fullName evidence="2">IS21 family transposase</fullName>
    </submittedName>
</protein>
<dbReference type="GO" id="GO:0015074">
    <property type="term" value="P:DNA integration"/>
    <property type="evidence" value="ECO:0007669"/>
    <property type="project" value="InterPro"/>
</dbReference>
<comment type="similarity">
    <text evidence="1">Belongs to the transposase IS21/IS408/IS1162 family.</text>
</comment>
<dbReference type="PANTHER" id="PTHR35004">
    <property type="entry name" value="TRANSPOSASE RV3428C-RELATED"/>
    <property type="match status" value="1"/>
</dbReference>
<dbReference type="Pfam" id="PF22483">
    <property type="entry name" value="Mu-transpos_C_2"/>
    <property type="match status" value="1"/>
</dbReference>
<dbReference type="InterPro" id="IPR001584">
    <property type="entry name" value="Integrase_cat-core"/>
</dbReference>
<dbReference type="GeneID" id="93049646"/>
<dbReference type="Gene3D" id="3.30.420.10">
    <property type="entry name" value="Ribonuclease H-like superfamily/Ribonuclease H"/>
    <property type="match status" value="1"/>
</dbReference>
<dbReference type="SUPFAM" id="SSF53098">
    <property type="entry name" value="Ribonuclease H-like"/>
    <property type="match status" value="1"/>
</dbReference>
<dbReference type="InterPro" id="IPR054353">
    <property type="entry name" value="IstA-like_C"/>
</dbReference>
<dbReference type="PANTHER" id="PTHR35004:SF8">
    <property type="entry name" value="TRANSPOSASE RV3428C-RELATED"/>
    <property type="match status" value="1"/>
</dbReference>
<accession>A0A7K3MNM1</accession>
<gene>
    <name evidence="2" type="ORF">E4T97_21600</name>
</gene>